<dbReference type="EMBL" id="UYJE01007078">
    <property type="protein sequence ID" value="VDI51617.1"/>
    <property type="molecule type" value="Genomic_DNA"/>
</dbReference>
<dbReference type="InterPro" id="IPR036691">
    <property type="entry name" value="Endo/exonu/phosph_ase_sf"/>
</dbReference>
<gene>
    <name evidence="2" type="ORF">MGAL_10B036320</name>
</gene>
<dbReference type="Gene3D" id="3.60.10.10">
    <property type="entry name" value="Endonuclease/exonuclease/phosphatase"/>
    <property type="match status" value="1"/>
</dbReference>
<name>A0A8B6FP48_MYTGA</name>
<dbReference type="SUPFAM" id="SSF56219">
    <property type="entry name" value="DNase I-like"/>
    <property type="match status" value="1"/>
</dbReference>
<feature type="domain" description="Endonuclease/exonuclease/phosphatase" evidence="1">
    <location>
        <begin position="9"/>
        <end position="155"/>
    </location>
</feature>
<dbReference type="GO" id="GO:0003824">
    <property type="term" value="F:catalytic activity"/>
    <property type="evidence" value="ECO:0007669"/>
    <property type="project" value="InterPro"/>
</dbReference>
<dbReference type="InterPro" id="IPR005135">
    <property type="entry name" value="Endo/exonuclease/phosphatase"/>
</dbReference>
<proteinExistence type="predicted"/>
<organism evidence="2 3">
    <name type="scientific">Mytilus galloprovincialis</name>
    <name type="common">Mediterranean mussel</name>
    <dbReference type="NCBI Taxonomy" id="29158"/>
    <lineage>
        <taxon>Eukaryota</taxon>
        <taxon>Metazoa</taxon>
        <taxon>Spiralia</taxon>
        <taxon>Lophotrochozoa</taxon>
        <taxon>Mollusca</taxon>
        <taxon>Bivalvia</taxon>
        <taxon>Autobranchia</taxon>
        <taxon>Pteriomorphia</taxon>
        <taxon>Mytilida</taxon>
        <taxon>Mytiloidea</taxon>
        <taxon>Mytilidae</taxon>
        <taxon>Mytilinae</taxon>
        <taxon>Mytilus</taxon>
    </lineage>
</organism>
<comment type="caution">
    <text evidence="2">The sequence shown here is derived from an EMBL/GenBank/DDBJ whole genome shotgun (WGS) entry which is preliminary data.</text>
</comment>
<dbReference type="PANTHER" id="PTHR33776">
    <property type="entry name" value="ENDO/EXONUCLEASE/PHOSPHATASE DOMAIN-CONTAINING PROTEIN"/>
    <property type="match status" value="1"/>
</dbReference>
<protein>
    <recommendedName>
        <fullName evidence="1">Endonuclease/exonuclease/phosphatase domain-containing protein</fullName>
    </recommendedName>
</protein>
<evidence type="ECO:0000259" key="1">
    <source>
        <dbReference type="Pfam" id="PF03372"/>
    </source>
</evidence>
<dbReference type="Pfam" id="PF03372">
    <property type="entry name" value="Exo_endo_phos"/>
    <property type="match status" value="1"/>
</dbReference>
<dbReference type="AlphaFoldDB" id="A0A8B6FP48"/>
<dbReference type="OrthoDB" id="7474049at2759"/>
<dbReference type="Proteomes" id="UP000596742">
    <property type="component" value="Unassembled WGS sequence"/>
</dbReference>
<dbReference type="PANTHER" id="PTHR33776:SF3">
    <property type="entry name" value="PHD-TYPE DOMAIN-CONTAINING PROTEIN"/>
    <property type="match status" value="1"/>
</dbReference>
<sequence length="180" mass="20876">MALQLSLAHWNCLGIRSYIPEFIWHLNNIKDTPNILCFQETFCIFEKDYLEIPGYTLATFSSRGVNRGGTAIYVKKYINYSTVDFQSTFETSAIYFIHNSKKFLILNLYDPKLDTKYEDYDALLSQITTENILCGDFNAHHTLWGKRIDTYKGRELFKCIQDNNICLLNEGSGTRLNPIN</sequence>
<accession>A0A8B6FP48</accession>
<evidence type="ECO:0000313" key="3">
    <source>
        <dbReference type="Proteomes" id="UP000596742"/>
    </source>
</evidence>
<evidence type="ECO:0000313" key="2">
    <source>
        <dbReference type="EMBL" id="VDI51617.1"/>
    </source>
</evidence>
<reference evidence="2" key="1">
    <citation type="submission" date="2018-11" db="EMBL/GenBank/DDBJ databases">
        <authorList>
            <person name="Alioto T."/>
            <person name="Alioto T."/>
        </authorList>
    </citation>
    <scope>NUCLEOTIDE SEQUENCE</scope>
</reference>
<keyword evidence="3" id="KW-1185">Reference proteome</keyword>